<dbReference type="Gene3D" id="1.10.150.130">
    <property type="match status" value="1"/>
</dbReference>
<feature type="non-terminal residue" evidence="3">
    <location>
        <position position="243"/>
    </location>
</feature>
<accession>A0A382IQT9</accession>
<dbReference type="InterPro" id="IPR044068">
    <property type="entry name" value="CB"/>
</dbReference>
<proteinExistence type="predicted"/>
<dbReference type="PROSITE" id="PS51900">
    <property type="entry name" value="CB"/>
    <property type="match status" value="1"/>
</dbReference>
<dbReference type="InterPro" id="IPR010998">
    <property type="entry name" value="Integrase_recombinase_N"/>
</dbReference>
<dbReference type="AlphaFoldDB" id="A0A382IQT9"/>
<sequence length="243" mass="28595">VPKLSPKSVVIFGGAVVLYKRTNTRKWQARFKVSTYWKRITTKCLDLDEAKDVALEQYMEHLFKHKHSIPSVSKRFADIARLSIEEMRRQLEACEGRKIYSAYIAVTQNYLIPFFGKYNIANINYQQVSAYEEWRKEKFGRELKASTVNTHIAALNRVFDEAIAREYMQKTQVPVLANNGRASMRRADFNRSEYVQMLKAFRNWVAQTHMQKSLQMRELLKDYVRFLANTGIRHGTEAQNVRW</sequence>
<dbReference type="GO" id="GO:0003677">
    <property type="term" value="F:DNA binding"/>
    <property type="evidence" value="ECO:0007669"/>
    <property type="project" value="UniProtKB-KW"/>
</dbReference>
<reference evidence="3" key="1">
    <citation type="submission" date="2018-05" db="EMBL/GenBank/DDBJ databases">
        <authorList>
            <person name="Lanie J.A."/>
            <person name="Ng W.-L."/>
            <person name="Kazmierczak K.M."/>
            <person name="Andrzejewski T.M."/>
            <person name="Davidsen T.M."/>
            <person name="Wayne K.J."/>
            <person name="Tettelin H."/>
            <person name="Glass J.I."/>
            <person name="Rusch D."/>
            <person name="Podicherti R."/>
            <person name="Tsui H.-C.T."/>
            <person name="Winkler M.E."/>
        </authorList>
    </citation>
    <scope>NUCLEOTIDE SEQUENCE</scope>
</reference>
<evidence type="ECO:0000256" key="1">
    <source>
        <dbReference type="ARBA" id="ARBA00023125"/>
    </source>
</evidence>
<dbReference type="EMBL" id="UINC01069004">
    <property type="protein sequence ID" value="SVC02050.1"/>
    <property type="molecule type" value="Genomic_DNA"/>
</dbReference>
<dbReference type="InterPro" id="IPR025269">
    <property type="entry name" value="SAM-like_dom"/>
</dbReference>
<dbReference type="SUPFAM" id="SSF56349">
    <property type="entry name" value="DNA breaking-rejoining enzymes"/>
    <property type="match status" value="1"/>
</dbReference>
<feature type="domain" description="Core-binding (CB)" evidence="2">
    <location>
        <begin position="85"/>
        <end position="163"/>
    </location>
</feature>
<evidence type="ECO:0000259" key="2">
    <source>
        <dbReference type="PROSITE" id="PS51900"/>
    </source>
</evidence>
<dbReference type="InterPro" id="IPR011010">
    <property type="entry name" value="DNA_brk_join_enz"/>
</dbReference>
<feature type="non-terminal residue" evidence="3">
    <location>
        <position position="1"/>
    </location>
</feature>
<evidence type="ECO:0000313" key="3">
    <source>
        <dbReference type="EMBL" id="SVC02050.1"/>
    </source>
</evidence>
<protein>
    <recommendedName>
        <fullName evidence="2">Core-binding (CB) domain-containing protein</fullName>
    </recommendedName>
</protein>
<organism evidence="3">
    <name type="scientific">marine metagenome</name>
    <dbReference type="NCBI Taxonomy" id="408172"/>
    <lineage>
        <taxon>unclassified sequences</taxon>
        <taxon>metagenomes</taxon>
        <taxon>ecological metagenomes</taxon>
    </lineage>
</organism>
<gene>
    <name evidence="3" type="ORF">METZ01_LOCUS254904</name>
</gene>
<keyword evidence="1" id="KW-0238">DNA-binding</keyword>
<name>A0A382IQT9_9ZZZZ</name>
<dbReference type="Pfam" id="PF13102">
    <property type="entry name" value="Phage_int_SAM_5"/>
    <property type="match status" value="1"/>
</dbReference>